<proteinExistence type="predicted"/>
<dbReference type="GO" id="GO:0006355">
    <property type="term" value="P:regulation of DNA-templated transcription"/>
    <property type="evidence" value="ECO:0007669"/>
    <property type="project" value="InterPro"/>
</dbReference>
<dbReference type="STRING" id="1177982.SAMN04489711_108116"/>
<dbReference type="Proteomes" id="UP000199119">
    <property type="component" value="Unassembled WGS sequence"/>
</dbReference>
<protein>
    <submittedName>
        <fullName evidence="5">DNA-binding response regulator, NarL/FixJ family, contains REC and HTH domains</fullName>
    </submittedName>
</protein>
<accession>A0A1I2ETP2</accession>
<keyword evidence="2" id="KW-0597">Phosphoprotein</keyword>
<feature type="domain" description="Response regulatory" evidence="4">
    <location>
        <begin position="14"/>
        <end position="131"/>
    </location>
</feature>
<feature type="domain" description="HTH luxR-type" evidence="3">
    <location>
        <begin position="153"/>
        <end position="219"/>
    </location>
</feature>
<dbReference type="InterPro" id="IPR039420">
    <property type="entry name" value="WalR-like"/>
</dbReference>
<dbReference type="SMART" id="SM00448">
    <property type="entry name" value="REC"/>
    <property type="match status" value="1"/>
</dbReference>
<dbReference type="PROSITE" id="PS00622">
    <property type="entry name" value="HTH_LUXR_1"/>
    <property type="match status" value="1"/>
</dbReference>
<evidence type="ECO:0000256" key="1">
    <source>
        <dbReference type="ARBA" id="ARBA00023125"/>
    </source>
</evidence>
<dbReference type="CDD" id="cd06170">
    <property type="entry name" value="LuxR_C_like"/>
    <property type="match status" value="1"/>
</dbReference>
<dbReference type="EMBL" id="FONX01000008">
    <property type="protein sequence ID" value="SFE96179.1"/>
    <property type="molecule type" value="Genomic_DNA"/>
</dbReference>
<evidence type="ECO:0000259" key="3">
    <source>
        <dbReference type="PROSITE" id="PS50043"/>
    </source>
</evidence>
<dbReference type="SUPFAM" id="SSF52172">
    <property type="entry name" value="CheY-like"/>
    <property type="match status" value="1"/>
</dbReference>
<dbReference type="RefSeq" id="WP_092939936.1">
    <property type="nucleotide sequence ID" value="NZ_FONX01000008.1"/>
</dbReference>
<dbReference type="GO" id="GO:0000160">
    <property type="term" value="P:phosphorelay signal transduction system"/>
    <property type="evidence" value="ECO:0007669"/>
    <property type="project" value="InterPro"/>
</dbReference>
<dbReference type="PANTHER" id="PTHR43214">
    <property type="entry name" value="TWO-COMPONENT RESPONSE REGULATOR"/>
    <property type="match status" value="1"/>
</dbReference>
<dbReference type="SMART" id="SM00421">
    <property type="entry name" value="HTH_LUXR"/>
    <property type="match status" value="1"/>
</dbReference>
<dbReference type="PROSITE" id="PS50043">
    <property type="entry name" value="HTH_LUXR_2"/>
    <property type="match status" value="1"/>
</dbReference>
<feature type="modified residue" description="4-aspartylphosphate" evidence="2">
    <location>
        <position position="66"/>
    </location>
</feature>
<dbReference type="Gene3D" id="3.40.50.2300">
    <property type="match status" value="1"/>
</dbReference>
<dbReference type="SUPFAM" id="SSF46894">
    <property type="entry name" value="C-terminal effector domain of the bipartite response regulators"/>
    <property type="match status" value="1"/>
</dbReference>
<organism evidence="5 6">
    <name type="scientific">Paracidovorax wautersii</name>
    <dbReference type="NCBI Taxonomy" id="1177982"/>
    <lineage>
        <taxon>Bacteria</taxon>
        <taxon>Pseudomonadati</taxon>
        <taxon>Pseudomonadota</taxon>
        <taxon>Betaproteobacteria</taxon>
        <taxon>Burkholderiales</taxon>
        <taxon>Comamonadaceae</taxon>
        <taxon>Paracidovorax</taxon>
    </lineage>
</organism>
<dbReference type="InterPro" id="IPR000792">
    <property type="entry name" value="Tscrpt_reg_LuxR_C"/>
</dbReference>
<evidence type="ECO:0000313" key="5">
    <source>
        <dbReference type="EMBL" id="SFE96179.1"/>
    </source>
</evidence>
<dbReference type="PANTHER" id="PTHR43214:SF38">
    <property type="entry name" value="NITRATE_NITRITE RESPONSE REGULATOR PROTEIN NARL"/>
    <property type="match status" value="1"/>
</dbReference>
<dbReference type="InterPro" id="IPR016032">
    <property type="entry name" value="Sig_transdc_resp-reg_C-effctor"/>
</dbReference>
<dbReference type="InterPro" id="IPR001789">
    <property type="entry name" value="Sig_transdc_resp-reg_receiver"/>
</dbReference>
<dbReference type="OrthoDB" id="3374006at2"/>
<dbReference type="Pfam" id="PF00196">
    <property type="entry name" value="GerE"/>
    <property type="match status" value="1"/>
</dbReference>
<keyword evidence="1 5" id="KW-0238">DNA-binding</keyword>
<dbReference type="Pfam" id="PF00072">
    <property type="entry name" value="Response_reg"/>
    <property type="match status" value="1"/>
</dbReference>
<reference evidence="6" key="1">
    <citation type="submission" date="2016-10" db="EMBL/GenBank/DDBJ databases">
        <authorList>
            <person name="Varghese N."/>
            <person name="Submissions S."/>
        </authorList>
    </citation>
    <scope>NUCLEOTIDE SEQUENCE [LARGE SCALE GENOMIC DNA]</scope>
    <source>
        <strain evidence="6">DSM 27981</strain>
    </source>
</reference>
<dbReference type="InterPro" id="IPR011006">
    <property type="entry name" value="CheY-like_superfamily"/>
</dbReference>
<sequence>MNSTAPCPLPEPRYALVLDDHPLVARGMSEFLRQLPCLQDSVFVNTTEEALRTIATRGQPALTLMDFWLAEGPTTHCVRDLLALAPQTRVLMVSGDNHPGIALKARSCGAHGFIHKQRCPEVFAQAATAVLQGGIWFDEEIVASPGAQLRELPMSPAELGLTPRQGQILALLLEGLPNKHIAATLNLSEHTVKEHVTALLGKLGARNRVEAISRLRGVRLEFQAQGLAPAAS</sequence>
<name>A0A1I2ETP2_9BURK</name>
<evidence type="ECO:0000313" key="6">
    <source>
        <dbReference type="Proteomes" id="UP000199119"/>
    </source>
</evidence>
<dbReference type="AlphaFoldDB" id="A0A1I2ETP2"/>
<dbReference type="GO" id="GO:0003677">
    <property type="term" value="F:DNA binding"/>
    <property type="evidence" value="ECO:0007669"/>
    <property type="project" value="UniProtKB-KW"/>
</dbReference>
<dbReference type="PROSITE" id="PS50110">
    <property type="entry name" value="RESPONSE_REGULATORY"/>
    <property type="match status" value="1"/>
</dbReference>
<evidence type="ECO:0000256" key="2">
    <source>
        <dbReference type="PROSITE-ProRule" id="PRU00169"/>
    </source>
</evidence>
<dbReference type="Gene3D" id="1.10.10.10">
    <property type="entry name" value="Winged helix-like DNA-binding domain superfamily/Winged helix DNA-binding domain"/>
    <property type="match status" value="1"/>
</dbReference>
<dbReference type="PRINTS" id="PR00038">
    <property type="entry name" value="HTHLUXR"/>
</dbReference>
<dbReference type="InterPro" id="IPR036388">
    <property type="entry name" value="WH-like_DNA-bd_sf"/>
</dbReference>
<evidence type="ECO:0000259" key="4">
    <source>
        <dbReference type="PROSITE" id="PS50110"/>
    </source>
</evidence>
<gene>
    <name evidence="5" type="ORF">SAMN04489711_108116</name>
</gene>
<keyword evidence="6" id="KW-1185">Reference proteome</keyword>